<reference evidence="2" key="1">
    <citation type="submission" date="2012-05" db="EMBL/GenBank/DDBJ databases">
        <authorList>
            <person name="Krishnakumar V."/>
            <person name="Cheung F."/>
            <person name="Xiao Y."/>
            <person name="Chan A."/>
            <person name="Moskal W.A."/>
            <person name="Town C.D."/>
        </authorList>
    </citation>
    <scope>NUCLEOTIDE SEQUENCE</scope>
</reference>
<proteinExistence type="evidence at transcript level"/>
<evidence type="ECO:0000313" key="2">
    <source>
        <dbReference type="EMBL" id="AFK47973.1"/>
    </source>
</evidence>
<dbReference type="EMBL" id="BT148179">
    <property type="protein sequence ID" value="AFK47973.1"/>
    <property type="molecule type" value="mRNA"/>
</dbReference>
<organism evidence="2">
    <name type="scientific">Lotus japonicus</name>
    <name type="common">Lotus corniculatus var. japonicus</name>
    <dbReference type="NCBI Taxonomy" id="34305"/>
    <lineage>
        <taxon>Eukaryota</taxon>
        <taxon>Viridiplantae</taxon>
        <taxon>Streptophyta</taxon>
        <taxon>Embryophyta</taxon>
        <taxon>Tracheophyta</taxon>
        <taxon>Spermatophyta</taxon>
        <taxon>Magnoliopsida</taxon>
        <taxon>eudicotyledons</taxon>
        <taxon>Gunneridae</taxon>
        <taxon>Pentapetalae</taxon>
        <taxon>rosids</taxon>
        <taxon>fabids</taxon>
        <taxon>Fabales</taxon>
        <taxon>Fabaceae</taxon>
        <taxon>Papilionoideae</taxon>
        <taxon>50 kb inversion clade</taxon>
        <taxon>NPAAA clade</taxon>
        <taxon>Hologalegina</taxon>
        <taxon>robinioid clade</taxon>
        <taxon>Loteae</taxon>
        <taxon>Lotus</taxon>
    </lineage>
</organism>
<keyword evidence="1" id="KW-0472">Membrane</keyword>
<keyword evidence="1" id="KW-0812">Transmembrane</keyword>
<evidence type="ECO:0000256" key="1">
    <source>
        <dbReference type="SAM" id="Phobius"/>
    </source>
</evidence>
<dbReference type="AlphaFoldDB" id="I3T631"/>
<protein>
    <submittedName>
        <fullName evidence="2">Uncharacterized protein</fullName>
    </submittedName>
</protein>
<sequence>MGTKKIMTIFHTEVLIPNLLSQNLREGSLLDQQSLSLLHTLSATQQQNRTLPIFHCQSHFSNETKQRALICFFKLLLLEVFLQLLSLLPLKF</sequence>
<feature type="transmembrane region" description="Helical" evidence="1">
    <location>
        <begin position="68"/>
        <end position="88"/>
    </location>
</feature>
<name>I3T631_LOTJA</name>
<keyword evidence="1" id="KW-1133">Transmembrane helix</keyword>
<accession>I3T631</accession>